<feature type="transmembrane region" description="Helical" evidence="11">
    <location>
        <begin position="20"/>
        <end position="42"/>
    </location>
</feature>
<dbReference type="EMBL" id="RBZU01000004">
    <property type="protein sequence ID" value="RKP55893.1"/>
    <property type="molecule type" value="Genomic_DNA"/>
</dbReference>
<comment type="similarity">
    <text evidence="2 8">Belongs to the catalase family.</text>
</comment>
<dbReference type="SUPFAM" id="SSF56634">
    <property type="entry name" value="Heme-dependent catalase-like"/>
    <property type="match status" value="1"/>
</dbReference>
<evidence type="ECO:0000256" key="7">
    <source>
        <dbReference type="ARBA" id="ARBA00023004"/>
    </source>
</evidence>
<dbReference type="AlphaFoldDB" id="A0A494Y365"/>
<dbReference type="PROSITE" id="PS51402">
    <property type="entry name" value="CATALASE_3"/>
    <property type="match status" value="1"/>
</dbReference>
<dbReference type="Proteomes" id="UP000270342">
    <property type="component" value="Unassembled WGS sequence"/>
</dbReference>
<dbReference type="InterPro" id="IPR024168">
    <property type="entry name" value="Catalase_SrpA-type_pred"/>
</dbReference>
<keyword evidence="11" id="KW-1133">Transmembrane helix</keyword>
<feature type="binding site" description="axial binding residue" evidence="10">
    <location>
        <position position="341"/>
    </location>
    <ligand>
        <name>heme</name>
        <dbReference type="ChEBI" id="CHEBI:30413"/>
    </ligand>
    <ligandPart>
        <name>Fe</name>
        <dbReference type="ChEBI" id="CHEBI:18248"/>
    </ligandPart>
</feature>
<dbReference type="GO" id="GO:0004096">
    <property type="term" value="F:catalase activity"/>
    <property type="evidence" value="ECO:0007669"/>
    <property type="project" value="InterPro"/>
</dbReference>
<dbReference type="CDD" id="cd08153">
    <property type="entry name" value="srpA_like"/>
    <property type="match status" value="1"/>
</dbReference>
<keyword evidence="11" id="KW-0472">Membrane</keyword>
<evidence type="ECO:0000256" key="3">
    <source>
        <dbReference type="ARBA" id="ARBA00022559"/>
    </source>
</evidence>
<keyword evidence="11" id="KW-0812">Transmembrane</keyword>
<keyword evidence="14" id="KW-1185">Reference proteome</keyword>
<feature type="domain" description="Catalase core" evidence="12">
    <location>
        <begin position="25"/>
        <end position="364"/>
    </location>
</feature>
<sequence length="364" mass="38736">MAHPTPPGRPGPGSPPRGGALAWRLAAIGVCVVGPALAFAYVGGWLRPGHLSTSTIIGALQTNGGVHPGYRRNHAKGVCVAGYFESNGALAAYSTAQVFAPGRTDLVGRLAIPGGNPYAPDSSAPVRSFALRLTQPDGQQWRTGMNNIPVFPVATPKAFYEQLVATRPDPVTHKPDPARVKAFFGSHPETQAFLQWAKTAKPSASFATETYYSLDAFYLVDRSGERHAVRWQTVPETPGTPAAGDPNDTDYLSKDVSDRLAKGPLRWHLVFQFADPGDPVDNATIAWPSTRRTVDAGTIVISSEQPQDGGPCRDINYDPTVVPSGIAVSDDPLLAARSAAYAKSYVLRTGEETGAPGFEPRKNP</sequence>
<evidence type="ECO:0000256" key="5">
    <source>
        <dbReference type="ARBA" id="ARBA00022723"/>
    </source>
</evidence>
<dbReference type="RefSeq" id="WP_121086635.1">
    <property type="nucleotide sequence ID" value="NZ_RBZU01000004.1"/>
</dbReference>
<evidence type="ECO:0000256" key="9">
    <source>
        <dbReference type="PIRSR" id="PIRSR000296-1"/>
    </source>
</evidence>
<dbReference type="Gene3D" id="2.40.180.10">
    <property type="entry name" value="Catalase core domain"/>
    <property type="match status" value="1"/>
</dbReference>
<dbReference type="InterPro" id="IPR011614">
    <property type="entry name" value="Catalase_core"/>
</dbReference>
<dbReference type="GO" id="GO:0020037">
    <property type="term" value="F:heme binding"/>
    <property type="evidence" value="ECO:0007669"/>
    <property type="project" value="InterPro"/>
</dbReference>
<dbReference type="InterPro" id="IPR018028">
    <property type="entry name" value="Catalase"/>
</dbReference>
<keyword evidence="6 8" id="KW-0560">Oxidoreductase</keyword>
<keyword evidence="3 8" id="KW-0575">Peroxidase</keyword>
<evidence type="ECO:0000256" key="2">
    <source>
        <dbReference type="ARBA" id="ARBA00005329"/>
    </source>
</evidence>
<organism evidence="13 14">
    <name type="scientific">Pararobbsia silviterrae</name>
    <dbReference type="NCBI Taxonomy" id="1792498"/>
    <lineage>
        <taxon>Bacteria</taxon>
        <taxon>Pseudomonadati</taxon>
        <taxon>Pseudomonadota</taxon>
        <taxon>Betaproteobacteria</taxon>
        <taxon>Burkholderiales</taxon>
        <taxon>Burkholderiaceae</taxon>
        <taxon>Pararobbsia</taxon>
    </lineage>
</organism>
<evidence type="ECO:0000256" key="8">
    <source>
        <dbReference type="PIRNR" id="PIRNR000296"/>
    </source>
</evidence>
<dbReference type="Gene3D" id="1.20.1280.120">
    <property type="match status" value="1"/>
</dbReference>
<proteinExistence type="inferred from homology"/>
<gene>
    <name evidence="13" type="ORF">D7S86_11875</name>
</gene>
<dbReference type="GO" id="GO:0042744">
    <property type="term" value="P:hydrogen peroxide catabolic process"/>
    <property type="evidence" value="ECO:0007669"/>
    <property type="project" value="TreeGrafter"/>
</dbReference>
<evidence type="ECO:0000256" key="1">
    <source>
        <dbReference type="ARBA" id="ARBA00002974"/>
    </source>
</evidence>
<evidence type="ECO:0000256" key="6">
    <source>
        <dbReference type="ARBA" id="ARBA00023002"/>
    </source>
</evidence>
<dbReference type="EC" id="1.11.1.-" evidence="8"/>
<dbReference type="GO" id="GO:0005737">
    <property type="term" value="C:cytoplasm"/>
    <property type="evidence" value="ECO:0007669"/>
    <property type="project" value="TreeGrafter"/>
</dbReference>
<dbReference type="PIRSF" id="PIRSF000296">
    <property type="entry name" value="SrpA"/>
    <property type="match status" value="1"/>
</dbReference>
<keyword evidence="5 8" id="KW-0479">Metal-binding</keyword>
<comment type="function">
    <text evidence="8">Has an organic peroxide-dependent peroxidase activity.</text>
</comment>
<evidence type="ECO:0000256" key="10">
    <source>
        <dbReference type="PIRSR" id="PIRSR000296-2"/>
    </source>
</evidence>
<keyword evidence="4 8" id="KW-0349">Heme</keyword>
<name>A0A494Y365_9BURK</name>
<accession>A0A494Y365</accession>
<comment type="function">
    <text evidence="1">Decomposes hydrogen peroxide into water and oxygen; serves to protect cells from the toxic effects of hydrogen peroxide.</text>
</comment>
<evidence type="ECO:0000313" key="14">
    <source>
        <dbReference type="Proteomes" id="UP000270342"/>
    </source>
</evidence>
<feature type="active site" evidence="9">
    <location>
        <position position="74"/>
    </location>
</feature>
<comment type="caution">
    <text evidence="13">The sequence shown here is derived from an EMBL/GenBank/DDBJ whole genome shotgun (WGS) entry which is preliminary data.</text>
</comment>
<dbReference type="OrthoDB" id="255727at2"/>
<evidence type="ECO:0000313" key="13">
    <source>
        <dbReference type="EMBL" id="RKP55893.1"/>
    </source>
</evidence>
<evidence type="ECO:0000259" key="12">
    <source>
        <dbReference type="SMART" id="SM01060"/>
    </source>
</evidence>
<dbReference type="SMART" id="SM01060">
    <property type="entry name" value="Catalase"/>
    <property type="match status" value="1"/>
</dbReference>
<evidence type="ECO:0000256" key="11">
    <source>
        <dbReference type="SAM" id="Phobius"/>
    </source>
</evidence>
<keyword evidence="7 8" id="KW-0408">Iron</keyword>
<dbReference type="GO" id="GO:0046872">
    <property type="term" value="F:metal ion binding"/>
    <property type="evidence" value="ECO:0007669"/>
    <property type="project" value="UniProtKB-KW"/>
</dbReference>
<protein>
    <recommendedName>
        <fullName evidence="8">Catalase-related peroxidase</fullName>
        <ecNumber evidence="8">1.11.1.-</ecNumber>
    </recommendedName>
</protein>
<dbReference type="InterPro" id="IPR020835">
    <property type="entry name" value="Catalase_sf"/>
</dbReference>
<evidence type="ECO:0000256" key="4">
    <source>
        <dbReference type="ARBA" id="ARBA00022617"/>
    </source>
</evidence>
<dbReference type="GO" id="GO:0042542">
    <property type="term" value="P:response to hydrogen peroxide"/>
    <property type="evidence" value="ECO:0007669"/>
    <property type="project" value="TreeGrafter"/>
</dbReference>
<dbReference type="PANTHER" id="PTHR11465">
    <property type="entry name" value="CATALASE"/>
    <property type="match status" value="1"/>
</dbReference>
<dbReference type="Pfam" id="PF00199">
    <property type="entry name" value="Catalase"/>
    <property type="match status" value="1"/>
</dbReference>
<comment type="cofactor">
    <cofactor evidence="8">
        <name>heme</name>
        <dbReference type="ChEBI" id="CHEBI:30413"/>
    </cofactor>
</comment>
<reference evidence="13 14" key="1">
    <citation type="submission" date="2018-10" db="EMBL/GenBank/DDBJ databases">
        <title>Robbsia sp. DHC34, isolated from soil.</title>
        <authorList>
            <person name="Gao Z.-H."/>
            <person name="Qiu L.-H."/>
        </authorList>
    </citation>
    <scope>NUCLEOTIDE SEQUENCE [LARGE SCALE GENOMIC DNA]</scope>
    <source>
        <strain evidence="13 14">DHC34</strain>
    </source>
</reference>
<dbReference type="PANTHER" id="PTHR11465:SF9">
    <property type="entry name" value="CATALASE"/>
    <property type="match status" value="1"/>
</dbReference>